<keyword evidence="3" id="KW-0326">Glycosidase</keyword>
<dbReference type="EMBL" id="AKAU01000292">
    <property type="protein sequence ID" value="EIM93804.1"/>
    <property type="molecule type" value="Genomic_DNA"/>
</dbReference>
<dbReference type="Gene3D" id="2.70.98.10">
    <property type="match status" value="1"/>
</dbReference>
<feature type="domain" description="Glucodextranase N-terminal" evidence="5">
    <location>
        <begin position="20"/>
        <end position="266"/>
    </location>
</feature>
<dbReference type="PANTHER" id="PTHR31616">
    <property type="entry name" value="TREHALASE"/>
    <property type="match status" value="1"/>
</dbReference>
<dbReference type="InterPro" id="IPR012341">
    <property type="entry name" value="6hp_glycosidase-like_sf"/>
</dbReference>
<dbReference type="InterPro" id="IPR046966">
    <property type="entry name" value="Glucoamylase_active_site"/>
</dbReference>
<dbReference type="InterPro" id="IPR014718">
    <property type="entry name" value="GH-type_carb-bd"/>
</dbReference>
<sequence length="788" mass="86052">MTERFDFYTNTKVADGLGGAPGWPGIAPTWTSSAKDLVTTALGGSRVWACIGHGIINEVYWPSAGEPQIRDLGFIVAGPTGWHELKRVGQYRLSLMQPFVPIPRIVHEGEGYCLELDLSPDPLRDVVLVSFRLTGEDVKLYVLLAPHLGGSGLHNNARVADGLVAWKEGCALHLAADCGFSRASAGYVGFSDGWQDFFRHARMDWTYQEALDGNVALMGELSARAGVLALGFAGTREGARSLARSSLVEGFDSVQRSCAAAWQAWASEIVIPQTTDQLQHEAYLSAMVLKVHEGRTYPGALIASLSIPWGNTSDSTGGYHLVWTRDAVEAAFALVAVGCVEDARRVLGYMIATQQTDGSWSQNSFPDGRPFWTGVQLDEVGFPVLLAAKLAELGAIGRLTGAAEMMTRAIGYLARNGPGSPQDRWEENAGISPFTLGVEIAALVAAAEHLPAADSAYALSLADYWNERLEDWTYVENGMFSQTFGIDGYYVRIAAPLLEGGLCGRIDIRNRAGKSAPAVALIGMECLYLARLGLRDAHDRRIQNTVKIIDGLLGVQTPHGIGYRRYNEDGYGEHENGAPFDGTGIGRLWPLLTGERAHLDLLLGIDPLPYLEMMSHMTGASGLIPEQVWDTDPIPERGLEPGKPTGGAMPLVWAHAEFLKLLVARHQRRPLERLSCVDRRYQARRPEAVTWHWREPQPFDALPAGRTLLIENIEPFRLHYGFDGWDEVIDMPSESQGLSIHGVRIDGSALVGHSTIDFTIYSPESQRWAGVDYHIVLQSETGKGVSQS</sequence>
<dbReference type="Gene3D" id="1.50.10.10">
    <property type="match status" value="1"/>
</dbReference>
<evidence type="ECO:0000259" key="4">
    <source>
        <dbReference type="Pfam" id="PF00723"/>
    </source>
</evidence>
<reference evidence="6 7" key="1">
    <citation type="journal article" date="2012" name="J. Bacteriol.">
        <title>Draft Genome Sequence of the Soil Bacterium Burkholderia terrae Strain BS001, Which Interacts with Fungal Surface Structures.</title>
        <authorList>
            <person name="Nazir R."/>
            <person name="Hansen M.A."/>
            <person name="Sorensen S."/>
            <person name="van Elsas J.D."/>
        </authorList>
    </citation>
    <scope>NUCLEOTIDE SEQUENCE [LARGE SCALE GENOMIC DNA]</scope>
    <source>
        <strain evidence="6 7">BS001</strain>
    </source>
</reference>
<keyword evidence="7" id="KW-1185">Reference proteome</keyword>
<dbReference type="InterPro" id="IPR011013">
    <property type="entry name" value="Gal_mutarotase_sf_dom"/>
</dbReference>
<dbReference type="InterPro" id="IPR015220">
    <property type="entry name" value="Glucodextranase_N"/>
</dbReference>
<accession>A0ABN0F5A1</accession>
<dbReference type="SUPFAM" id="SSF74650">
    <property type="entry name" value="Galactose mutarotase-like"/>
    <property type="match status" value="1"/>
</dbReference>
<evidence type="ECO:0000256" key="1">
    <source>
        <dbReference type="ARBA" id="ARBA00006188"/>
    </source>
</evidence>
<gene>
    <name evidence="6" type="ORF">WQE_47209</name>
</gene>
<dbReference type="InterPro" id="IPR008928">
    <property type="entry name" value="6-hairpin_glycosidase_sf"/>
</dbReference>
<comment type="caution">
    <text evidence="6">The sequence shown here is derived from an EMBL/GenBank/DDBJ whole genome shotgun (WGS) entry which is preliminary data.</text>
</comment>
<evidence type="ECO:0000313" key="7">
    <source>
        <dbReference type="Proteomes" id="UP000004980"/>
    </source>
</evidence>
<feature type="domain" description="GH15-like" evidence="4">
    <location>
        <begin position="282"/>
        <end position="661"/>
    </location>
</feature>
<dbReference type="CDD" id="cd07430">
    <property type="entry name" value="GH15_N"/>
    <property type="match status" value="1"/>
</dbReference>
<protein>
    <submittedName>
        <fullName evidence="6">Glucan 1,4-alpha-glucosidase</fullName>
    </submittedName>
</protein>
<evidence type="ECO:0000256" key="3">
    <source>
        <dbReference type="ARBA" id="ARBA00023295"/>
    </source>
</evidence>
<name>A0ABN0F5A1_9BURK</name>
<evidence type="ECO:0000259" key="5">
    <source>
        <dbReference type="Pfam" id="PF09137"/>
    </source>
</evidence>
<evidence type="ECO:0000256" key="2">
    <source>
        <dbReference type="ARBA" id="ARBA00022801"/>
    </source>
</evidence>
<evidence type="ECO:0000313" key="6">
    <source>
        <dbReference type="EMBL" id="EIM93804.1"/>
    </source>
</evidence>
<dbReference type="Pfam" id="PF09137">
    <property type="entry name" value="Glucodextran_N"/>
    <property type="match status" value="1"/>
</dbReference>
<dbReference type="PANTHER" id="PTHR31616:SF0">
    <property type="entry name" value="GLUCAN 1,4-ALPHA-GLUCOSIDASE"/>
    <property type="match status" value="1"/>
</dbReference>
<organism evidence="6 7">
    <name type="scientific">Paraburkholderia hospita</name>
    <dbReference type="NCBI Taxonomy" id="169430"/>
    <lineage>
        <taxon>Bacteria</taxon>
        <taxon>Pseudomonadati</taxon>
        <taxon>Pseudomonadota</taxon>
        <taxon>Betaproteobacteria</taxon>
        <taxon>Burkholderiales</taxon>
        <taxon>Burkholderiaceae</taxon>
        <taxon>Paraburkholderia</taxon>
    </lineage>
</organism>
<dbReference type="Pfam" id="PF00723">
    <property type="entry name" value="Glyco_hydro_15"/>
    <property type="match status" value="1"/>
</dbReference>
<dbReference type="Proteomes" id="UP000004980">
    <property type="component" value="Unassembled WGS sequence"/>
</dbReference>
<comment type="similarity">
    <text evidence="1">Belongs to the glycosyl hydrolase 15 family.</text>
</comment>
<dbReference type="SUPFAM" id="SSF48208">
    <property type="entry name" value="Six-hairpin glycosidases"/>
    <property type="match status" value="1"/>
</dbReference>
<dbReference type="PROSITE" id="PS00820">
    <property type="entry name" value="GLUCOAMYLASE"/>
    <property type="match status" value="1"/>
</dbReference>
<keyword evidence="2" id="KW-0378">Hydrolase</keyword>
<dbReference type="InterPro" id="IPR011613">
    <property type="entry name" value="GH15-like"/>
</dbReference>
<dbReference type="RefSeq" id="WP_009770946.1">
    <property type="nucleotide sequence ID" value="NZ_AKAU01000292.1"/>
</dbReference>
<proteinExistence type="inferred from homology"/>